<dbReference type="EMBL" id="CACTIH010007375">
    <property type="protein sequence ID" value="CAA3011710.1"/>
    <property type="molecule type" value="Genomic_DNA"/>
</dbReference>
<dbReference type="Gramene" id="OE9A026024T1">
    <property type="protein sequence ID" value="OE9A026024C1"/>
    <property type="gene ID" value="OE9A026024"/>
</dbReference>
<gene>
    <name evidence="1" type="ORF">OLEA9_A026024</name>
</gene>
<dbReference type="Proteomes" id="UP000594638">
    <property type="component" value="Unassembled WGS sequence"/>
</dbReference>
<organism evidence="1 2">
    <name type="scientific">Olea europaea subsp. europaea</name>
    <dbReference type="NCBI Taxonomy" id="158383"/>
    <lineage>
        <taxon>Eukaryota</taxon>
        <taxon>Viridiplantae</taxon>
        <taxon>Streptophyta</taxon>
        <taxon>Embryophyta</taxon>
        <taxon>Tracheophyta</taxon>
        <taxon>Spermatophyta</taxon>
        <taxon>Magnoliopsida</taxon>
        <taxon>eudicotyledons</taxon>
        <taxon>Gunneridae</taxon>
        <taxon>Pentapetalae</taxon>
        <taxon>asterids</taxon>
        <taxon>lamiids</taxon>
        <taxon>Lamiales</taxon>
        <taxon>Oleaceae</taxon>
        <taxon>Oleeae</taxon>
        <taxon>Olea</taxon>
    </lineage>
</organism>
<dbReference type="AlphaFoldDB" id="A0A8S0U117"/>
<accession>A0A8S0U117</accession>
<evidence type="ECO:0000313" key="1">
    <source>
        <dbReference type="EMBL" id="CAA3011710.1"/>
    </source>
</evidence>
<name>A0A8S0U117_OLEEU</name>
<evidence type="ECO:0000313" key="2">
    <source>
        <dbReference type="Proteomes" id="UP000594638"/>
    </source>
</evidence>
<protein>
    <submittedName>
        <fullName evidence="1">Uncharacterized protein</fullName>
    </submittedName>
</protein>
<keyword evidence="2" id="KW-1185">Reference proteome</keyword>
<proteinExistence type="predicted"/>
<comment type="caution">
    <text evidence="1">The sequence shown here is derived from an EMBL/GenBank/DDBJ whole genome shotgun (WGS) entry which is preliminary data.</text>
</comment>
<reference evidence="1 2" key="1">
    <citation type="submission" date="2019-12" db="EMBL/GenBank/DDBJ databases">
        <authorList>
            <person name="Alioto T."/>
            <person name="Alioto T."/>
            <person name="Gomez Garrido J."/>
        </authorList>
    </citation>
    <scope>NUCLEOTIDE SEQUENCE [LARGE SCALE GENOMIC DNA]</scope>
</reference>
<sequence length="76" mass="8863">MFATMTELSRDVQQLQQSFTALDLRVQDMQTDIGIVRASVSRTQEDVFDLRRSTDRLIGWLDRYTGMMDGKQFRAD</sequence>